<comment type="similarity">
    <text evidence="4">Belongs to the CDIP1/LITAF family.</text>
</comment>
<dbReference type="InterPro" id="IPR037519">
    <property type="entry name" value="LITAF_fam"/>
</dbReference>
<dbReference type="InterPro" id="IPR006629">
    <property type="entry name" value="LITAF"/>
</dbReference>
<organism evidence="9 10">
    <name type="scientific">Drosophila suzukii</name>
    <name type="common">Spotted-wing drosophila fruit fly</name>
    <dbReference type="NCBI Taxonomy" id="28584"/>
    <lineage>
        <taxon>Eukaryota</taxon>
        <taxon>Metazoa</taxon>
        <taxon>Ecdysozoa</taxon>
        <taxon>Arthropoda</taxon>
        <taxon>Hexapoda</taxon>
        <taxon>Insecta</taxon>
        <taxon>Pterygota</taxon>
        <taxon>Neoptera</taxon>
        <taxon>Endopterygota</taxon>
        <taxon>Diptera</taxon>
        <taxon>Brachycera</taxon>
        <taxon>Muscomorpha</taxon>
        <taxon>Ephydroidea</taxon>
        <taxon>Drosophilidae</taxon>
        <taxon>Drosophila</taxon>
        <taxon>Sophophora</taxon>
    </lineage>
</organism>
<sequence length="108" mass="11505">MESQKPFSYNLQEVPPILNQPQSTQPLIILAPLNVLGKSSSMATCPSCGVRGKTKVEYEASNKTHLLALLICLVGGVCCVCCPYCNDSCQSANHTCSSCGAYVGTFKN</sequence>
<dbReference type="GO" id="GO:0005765">
    <property type="term" value="C:lysosomal membrane"/>
    <property type="evidence" value="ECO:0007669"/>
    <property type="project" value="UniProtKB-SubCell"/>
</dbReference>
<reference evidence="10" key="1">
    <citation type="submission" date="2025-08" db="UniProtKB">
        <authorList>
            <consortium name="RefSeq"/>
        </authorList>
    </citation>
    <scope>IDENTIFICATION</scope>
</reference>
<dbReference type="GeneID" id="108008984"/>
<dbReference type="Proteomes" id="UP001652628">
    <property type="component" value="Chromosome 2R"/>
</dbReference>
<accession>A0AB39Z4S7</accession>
<evidence type="ECO:0000256" key="6">
    <source>
        <dbReference type="ARBA" id="ARBA00022833"/>
    </source>
</evidence>
<dbReference type="PROSITE" id="PS51837">
    <property type="entry name" value="LITAF"/>
    <property type="match status" value="1"/>
</dbReference>
<protein>
    <submittedName>
        <fullName evidence="10">Lipopolysaccharide-induced tumor necrosis factor-alpha factor-like isoform X2</fullName>
    </submittedName>
</protein>
<dbReference type="GO" id="GO:0008270">
    <property type="term" value="F:zinc ion binding"/>
    <property type="evidence" value="ECO:0007669"/>
    <property type="project" value="TreeGrafter"/>
</dbReference>
<keyword evidence="5" id="KW-0479">Metal-binding</keyword>
<evidence type="ECO:0000313" key="10">
    <source>
        <dbReference type="RefSeq" id="XP_016928415.2"/>
    </source>
</evidence>
<evidence type="ECO:0000256" key="2">
    <source>
        <dbReference type="ARBA" id="ARBA00004481"/>
    </source>
</evidence>
<evidence type="ECO:0000313" key="9">
    <source>
        <dbReference type="Proteomes" id="UP001652628"/>
    </source>
</evidence>
<keyword evidence="9" id="KW-1185">Reference proteome</keyword>
<evidence type="ECO:0000256" key="1">
    <source>
        <dbReference type="ARBA" id="ARBA00004414"/>
    </source>
</evidence>
<dbReference type="PANTHER" id="PTHR23292">
    <property type="entry name" value="LIPOPOLYSACCHARIDE-INDUCED TUMOR NECROSIS FACTOR-ALPHA FACTOR"/>
    <property type="match status" value="1"/>
</dbReference>
<keyword evidence="6" id="KW-0862">Zinc</keyword>
<evidence type="ECO:0000256" key="4">
    <source>
        <dbReference type="ARBA" id="ARBA00005975"/>
    </source>
</evidence>
<dbReference type="GO" id="GO:0031902">
    <property type="term" value="C:late endosome membrane"/>
    <property type="evidence" value="ECO:0007669"/>
    <property type="project" value="UniProtKB-SubCell"/>
</dbReference>
<dbReference type="RefSeq" id="XP_016928415.2">
    <property type="nucleotide sequence ID" value="XM_017072926.4"/>
</dbReference>
<dbReference type="PANTHER" id="PTHR23292:SF14">
    <property type="entry name" value="FI16615P1-RELATED"/>
    <property type="match status" value="1"/>
</dbReference>
<feature type="domain" description="LITAF" evidence="8">
    <location>
        <begin position="25"/>
        <end position="108"/>
    </location>
</feature>
<evidence type="ECO:0000256" key="7">
    <source>
        <dbReference type="ARBA" id="ARBA00023136"/>
    </source>
</evidence>
<gene>
    <name evidence="10" type="primary">LOC108008984</name>
</gene>
<dbReference type="AlphaFoldDB" id="A0AB39Z4S7"/>
<comment type="subcellular location">
    <subcellularLocation>
        <location evidence="2">Endosome membrane</location>
        <topology evidence="2">Peripheral membrane protein</topology>
    </subcellularLocation>
    <subcellularLocation>
        <location evidence="1">Late endosome membrane</location>
    </subcellularLocation>
    <subcellularLocation>
        <location evidence="3">Lysosome membrane</location>
        <topology evidence="3">Peripheral membrane protein</topology>
        <orientation evidence="3">Cytoplasmic side</orientation>
    </subcellularLocation>
</comment>
<evidence type="ECO:0000256" key="5">
    <source>
        <dbReference type="ARBA" id="ARBA00022723"/>
    </source>
</evidence>
<evidence type="ECO:0000259" key="8">
    <source>
        <dbReference type="PROSITE" id="PS51837"/>
    </source>
</evidence>
<dbReference type="Pfam" id="PF10601">
    <property type="entry name" value="zf-LITAF-like"/>
    <property type="match status" value="1"/>
</dbReference>
<evidence type="ECO:0000256" key="3">
    <source>
        <dbReference type="ARBA" id="ARBA00004630"/>
    </source>
</evidence>
<keyword evidence="7" id="KW-0472">Membrane</keyword>
<name>A0AB39Z4S7_DROSZ</name>
<proteinExistence type="inferred from homology"/>
<dbReference type="SMART" id="SM00714">
    <property type="entry name" value="LITAF"/>
    <property type="match status" value="1"/>
</dbReference>